<dbReference type="InterPro" id="IPR051121">
    <property type="entry name" value="FAH"/>
</dbReference>
<name>A0ABP7ZRR3_9MICO</name>
<dbReference type="InterPro" id="IPR011234">
    <property type="entry name" value="Fumarylacetoacetase-like_C"/>
</dbReference>
<evidence type="ECO:0000313" key="4">
    <source>
        <dbReference type="EMBL" id="GAA4168757.1"/>
    </source>
</evidence>
<gene>
    <name evidence="4" type="ORF">GCM10022287_04380</name>
</gene>
<proteinExistence type="inferred from homology"/>
<comment type="similarity">
    <text evidence="1">Belongs to the FAH family.</text>
</comment>
<dbReference type="PANTHER" id="PTHR42796">
    <property type="entry name" value="FUMARYLACETOACETATE HYDROLASE DOMAIN-CONTAINING PROTEIN 2A-RELATED"/>
    <property type="match status" value="1"/>
</dbReference>
<dbReference type="GO" id="GO:0016787">
    <property type="term" value="F:hydrolase activity"/>
    <property type="evidence" value="ECO:0007669"/>
    <property type="project" value="UniProtKB-KW"/>
</dbReference>
<feature type="domain" description="Fumarylacetoacetase-like C-terminal" evidence="3">
    <location>
        <begin position="75"/>
        <end position="289"/>
    </location>
</feature>
<sequence>MKYLSYTAGSGATWGVAIDGVAHDLGPTGANLAPSLGAAIATGVFGKVTEEAAKAAPGTPEAGIRYLPAITEPRKIICIGVNYRSHQDEAKKADVAAPTVFFRYADSQMGHLEPAVYPAVSTEYDYEGELALVIGADAWHVAPEDAYGVVAGYAAYNDFSVRDWQLFATQWGPGKNFPDSGAFGPYLVPAADVDAGAGGVTALHLQTRVNGGVRQDADLTDLIFDIPAIIAYVTTFTRLAPGDVIVTGTPGGVGRFSNPPALLEPGDLVEVEITGPNGFTLGTLTNTVVAEDTAED</sequence>
<dbReference type="RefSeq" id="WP_344751633.1">
    <property type="nucleotide sequence ID" value="NZ_BAABBW010000001.1"/>
</dbReference>
<dbReference type="SUPFAM" id="SSF56529">
    <property type="entry name" value="FAH"/>
    <property type="match status" value="1"/>
</dbReference>
<protein>
    <submittedName>
        <fullName evidence="4">Fumarylacetoacetate hydrolase family protein</fullName>
    </submittedName>
</protein>
<comment type="caution">
    <text evidence="4">The sequence shown here is derived from an EMBL/GenBank/DDBJ whole genome shotgun (WGS) entry which is preliminary data.</text>
</comment>
<evidence type="ECO:0000256" key="1">
    <source>
        <dbReference type="ARBA" id="ARBA00010211"/>
    </source>
</evidence>
<dbReference type="Gene3D" id="3.90.850.10">
    <property type="entry name" value="Fumarylacetoacetase-like, C-terminal domain"/>
    <property type="match status" value="1"/>
</dbReference>
<accession>A0ABP7ZRR3</accession>
<evidence type="ECO:0000256" key="2">
    <source>
        <dbReference type="ARBA" id="ARBA00022723"/>
    </source>
</evidence>
<organism evidence="4 5">
    <name type="scientific">Gryllotalpicola koreensis</name>
    <dbReference type="NCBI Taxonomy" id="993086"/>
    <lineage>
        <taxon>Bacteria</taxon>
        <taxon>Bacillati</taxon>
        <taxon>Actinomycetota</taxon>
        <taxon>Actinomycetes</taxon>
        <taxon>Micrococcales</taxon>
        <taxon>Microbacteriaceae</taxon>
        <taxon>Gryllotalpicola</taxon>
    </lineage>
</organism>
<dbReference type="Pfam" id="PF01557">
    <property type="entry name" value="FAA_hydrolase"/>
    <property type="match status" value="1"/>
</dbReference>
<keyword evidence="2" id="KW-0479">Metal-binding</keyword>
<keyword evidence="5" id="KW-1185">Reference proteome</keyword>
<evidence type="ECO:0000259" key="3">
    <source>
        <dbReference type="Pfam" id="PF01557"/>
    </source>
</evidence>
<evidence type="ECO:0000313" key="5">
    <source>
        <dbReference type="Proteomes" id="UP001501079"/>
    </source>
</evidence>
<dbReference type="Proteomes" id="UP001501079">
    <property type="component" value="Unassembled WGS sequence"/>
</dbReference>
<dbReference type="InterPro" id="IPR036663">
    <property type="entry name" value="Fumarylacetoacetase_C_sf"/>
</dbReference>
<dbReference type="PANTHER" id="PTHR42796:SF4">
    <property type="entry name" value="FUMARYLACETOACETATE HYDROLASE DOMAIN-CONTAINING PROTEIN 2A"/>
    <property type="match status" value="1"/>
</dbReference>
<reference evidence="5" key="1">
    <citation type="journal article" date="2019" name="Int. J. Syst. Evol. Microbiol.">
        <title>The Global Catalogue of Microorganisms (GCM) 10K type strain sequencing project: providing services to taxonomists for standard genome sequencing and annotation.</title>
        <authorList>
            <consortium name="The Broad Institute Genomics Platform"/>
            <consortium name="The Broad Institute Genome Sequencing Center for Infectious Disease"/>
            <person name="Wu L."/>
            <person name="Ma J."/>
        </authorList>
    </citation>
    <scope>NUCLEOTIDE SEQUENCE [LARGE SCALE GENOMIC DNA]</scope>
    <source>
        <strain evidence="5">JCM 17591</strain>
    </source>
</reference>
<keyword evidence="4" id="KW-0378">Hydrolase</keyword>
<dbReference type="EMBL" id="BAABBW010000001">
    <property type="protein sequence ID" value="GAA4168757.1"/>
    <property type="molecule type" value="Genomic_DNA"/>
</dbReference>